<dbReference type="PANTHER" id="PTHR45690:SF19">
    <property type="entry name" value="NACHT, LRR AND PYD DOMAINS-CONTAINING PROTEIN 3"/>
    <property type="match status" value="1"/>
</dbReference>
<dbReference type="SMART" id="SM00368">
    <property type="entry name" value="LRR_RI"/>
    <property type="match status" value="4"/>
</dbReference>
<dbReference type="InterPro" id="IPR032675">
    <property type="entry name" value="LRR_dom_sf"/>
</dbReference>
<dbReference type="SUPFAM" id="SSF52047">
    <property type="entry name" value="RNI-like"/>
    <property type="match status" value="1"/>
</dbReference>
<comment type="subcellular location">
    <subcellularLocation>
        <location evidence="1">Cytoplasm</location>
    </subcellularLocation>
</comment>
<dbReference type="AlphaFoldDB" id="A0A8C4Y9E7"/>
<proteinExistence type="predicted"/>
<keyword evidence="5" id="KW-1185">Reference proteome</keyword>
<dbReference type="GeneTree" id="ENSGT00940000160873"/>
<dbReference type="Pfam" id="PF13516">
    <property type="entry name" value="LRR_6"/>
    <property type="match status" value="3"/>
</dbReference>
<dbReference type="Ensembl" id="ENSGEVT00005023112.1">
    <property type="protein sequence ID" value="ENSGEVP00005021999.1"/>
    <property type="gene ID" value="ENSGEVG00005015591.1"/>
</dbReference>
<dbReference type="GO" id="GO:0005737">
    <property type="term" value="C:cytoplasm"/>
    <property type="evidence" value="ECO:0007669"/>
    <property type="project" value="UniProtKB-SubCell"/>
</dbReference>
<protein>
    <submittedName>
        <fullName evidence="4">Uncharacterized protein</fullName>
    </submittedName>
</protein>
<dbReference type="InterPro" id="IPR050637">
    <property type="entry name" value="NLRP_innate_immun_reg"/>
</dbReference>
<accession>A0A8C4Y9E7</accession>
<evidence type="ECO:0000256" key="1">
    <source>
        <dbReference type="ARBA" id="ARBA00004496"/>
    </source>
</evidence>
<dbReference type="InterPro" id="IPR001611">
    <property type="entry name" value="Leu-rich_rpt"/>
</dbReference>
<evidence type="ECO:0000256" key="3">
    <source>
        <dbReference type="ARBA" id="ARBA00022737"/>
    </source>
</evidence>
<keyword evidence="3" id="KW-0677">Repeat</keyword>
<dbReference type="PANTHER" id="PTHR45690">
    <property type="entry name" value="NACHT, LRR AND PYD DOMAINS-CONTAINING PROTEIN 12"/>
    <property type="match status" value="1"/>
</dbReference>
<evidence type="ECO:0000313" key="4">
    <source>
        <dbReference type="Ensembl" id="ENSGEVP00005021999.1"/>
    </source>
</evidence>
<organism evidence="4 5">
    <name type="scientific">Gopherus evgoodei</name>
    <name type="common">Goodes thornscrub tortoise</name>
    <dbReference type="NCBI Taxonomy" id="1825980"/>
    <lineage>
        <taxon>Eukaryota</taxon>
        <taxon>Metazoa</taxon>
        <taxon>Chordata</taxon>
        <taxon>Craniata</taxon>
        <taxon>Vertebrata</taxon>
        <taxon>Euteleostomi</taxon>
        <taxon>Archelosauria</taxon>
        <taxon>Testudinata</taxon>
        <taxon>Testudines</taxon>
        <taxon>Cryptodira</taxon>
        <taxon>Durocryptodira</taxon>
        <taxon>Testudinoidea</taxon>
        <taxon>Testudinidae</taxon>
        <taxon>Gopherus</taxon>
    </lineage>
</organism>
<evidence type="ECO:0000256" key="2">
    <source>
        <dbReference type="ARBA" id="ARBA00022490"/>
    </source>
</evidence>
<reference evidence="4" key="2">
    <citation type="submission" date="2025-09" db="UniProtKB">
        <authorList>
            <consortium name="Ensembl"/>
        </authorList>
    </citation>
    <scope>IDENTIFICATION</scope>
</reference>
<keyword evidence="2" id="KW-0963">Cytoplasm</keyword>
<name>A0A8C4Y9E7_9SAUR</name>
<reference evidence="4" key="1">
    <citation type="submission" date="2025-08" db="UniProtKB">
        <authorList>
            <consortium name="Ensembl"/>
        </authorList>
    </citation>
    <scope>IDENTIFICATION</scope>
</reference>
<dbReference type="Proteomes" id="UP000694390">
    <property type="component" value="Unassembled WGS sequence"/>
</dbReference>
<dbReference type="Gene3D" id="3.80.10.10">
    <property type="entry name" value="Ribonuclease Inhibitor"/>
    <property type="match status" value="2"/>
</dbReference>
<evidence type="ECO:0000313" key="5">
    <source>
        <dbReference type="Proteomes" id="UP000694390"/>
    </source>
</evidence>
<sequence>MNTDINKTVAASRVETSDCFPLNESVCRLRDCHLTDVCCGDLSSFLSTSQTLSELNLKHNKLEDSGVQLLCEGLKHPRLQKLIIGLLSMPVTQELASFFSHCYGSQEVIKSSPLHRGRTNLSSCKLSFAFPEDLSPKTLFTNKSLEKLDLSANTLGELGLQHLCEGLKHPHCNLQTLLLWQCSLTAACCGDLAAALSTNQCVTELELSGNELGDSGIKVLCEGLKHPRCKLQKLM</sequence>